<dbReference type="AlphaFoldDB" id="A0A4R0KPS8"/>
<sequence>MSVLARRLRTPERVVRGLCVVLLAILLPLVPAGAAAPLEAAPLAGEAPAFGLSGITPAVVAAGTTATLTVHGELLESTDVVRFTARGRPPMAGVVTSVSADHAAATVAVDLTKATPGAWDLMVAATSGEALFIPRALMVSP</sequence>
<name>A0A4R0KPS8_9ACTN</name>
<dbReference type="EMBL" id="SJKB01000006">
    <property type="protein sequence ID" value="TCC60178.1"/>
    <property type="molecule type" value="Genomic_DNA"/>
</dbReference>
<comment type="caution">
    <text evidence="1">The sequence shown here is derived from an EMBL/GenBank/DDBJ whole genome shotgun (WGS) entry which is preliminary data.</text>
</comment>
<dbReference type="Proteomes" id="UP000291144">
    <property type="component" value="Unassembled WGS sequence"/>
</dbReference>
<evidence type="ECO:0008006" key="3">
    <source>
        <dbReference type="Google" id="ProtNLM"/>
    </source>
</evidence>
<protein>
    <recommendedName>
        <fullName evidence="3">IPT/TIG domain-containing protein</fullName>
    </recommendedName>
</protein>
<accession>A0A4R0KPS8</accession>
<proteinExistence type="predicted"/>
<evidence type="ECO:0000313" key="2">
    <source>
        <dbReference type="Proteomes" id="UP000291144"/>
    </source>
</evidence>
<keyword evidence="2" id="KW-1185">Reference proteome</keyword>
<gene>
    <name evidence="1" type="ORF">E0H73_19620</name>
</gene>
<organism evidence="1 2">
    <name type="scientific">Kribbella pittospori</name>
    <dbReference type="NCBI Taxonomy" id="722689"/>
    <lineage>
        <taxon>Bacteria</taxon>
        <taxon>Bacillati</taxon>
        <taxon>Actinomycetota</taxon>
        <taxon>Actinomycetes</taxon>
        <taxon>Propionibacteriales</taxon>
        <taxon>Kribbellaceae</taxon>
        <taxon>Kribbella</taxon>
    </lineage>
</organism>
<evidence type="ECO:0000313" key="1">
    <source>
        <dbReference type="EMBL" id="TCC60178.1"/>
    </source>
</evidence>
<dbReference type="RefSeq" id="WP_131358316.1">
    <property type="nucleotide sequence ID" value="NZ_SJKB01000006.1"/>
</dbReference>
<dbReference type="OrthoDB" id="9845300at2"/>
<reference evidence="1 2" key="1">
    <citation type="submission" date="2019-02" db="EMBL/GenBank/DDBJ databases">
        <title>Kribbella capetownensis sp. nov. and Kribbella speibonae sp. nov., isolated from soil.</title>
        <authorList>
            <person name="Curtis S.M."/>
            <person name="Norton I."/>
            <person name="Everest G.J."/>
            <person name="Meyers P.R."/>
        </authorList>
    </citation>
    <scope>NUCLEOTIDE SEQUENCE [LARGE SCALE GENOMIC DNA]</scope>
    <source>
        <strain evidence="1 2">NRRL B-24813</strain>
    </source>
</reference>